<reference evidence="2 3" key="1">
    <citation type="submission" date="2012-08" db="EMBL/GenBank/DDBJ databases">
        <title>Oryza genome evolution.</title>
        <authorList>
            <person name="Wing R.A."/>
        </authorList>
    </citation>
    <scope>NUCLEOTIDE SEQUENCE</scope>
</reference>
<evidence type="ECO:0000313" key="2">
    <source>
        <dbReference type="EnsemblPlants" id="LPERR01G16520.1"/>
    </source>
</evidence>
<reference evidence="3" key="2">
    <citation type="submission" date="2013-12" db="EMBL/GenBank/DDBJ databases">
        <authorList>
            <person name="Yu Y."/>
            <person name="Lee S."/>
            <person name="de Baynast K."/>
            <person name="Wissotski M."/>
            <person name="Liu L."/>
            <person name="Talag J."/>
            <person name="Goicoechea J."/>
            <person name="Angelova A."/>
            <person name="Jetty R."/>
            <person name="Kudrna D."/>
            <person name="Golser W."/>
            <person name="Rivera L."/>
            <person name="Zhang J."/>
            <person name="Wing R."/>
        </authorList>
    </citation>
    <scope>NUCLEOTIDE SEQUENCE</scope>
</reference>
<protein>
    <submittedName>
        <fullName evidence="2">Uncharacterized protein</fullName>
    </submittedName>
</protein>
<dbReference type="EnsemblPlants" id="LPERR01G16520.1">
    <property type="protein sequence ID" value="LPERR01G16520.1"/>
    <property type="gene ID" value="LPERR01G16520"/>
</dbReference>
<dbReference type="Gramene" id="LPERR01G16520.1">
    <property type="protein sequence ID" value="LPERR01G16520.1"/>
    <property type="gene ID" value="LPERR01G16520"/>
</dbReference>
<evidence type="ECO:0000313" key="3">
    <source>
        <dbReference type="Proteomes" id="UP000032180"/>
    </source>
</evidence>
<feature type="region of interest" description="Disordered" evidence="1">
    <location>
        <begin position="50"/>
        <end position="72"/>
    </location>
</feature>
<reference evidence="2" key="3">
    <citation type="submission" date="2015-04" db="UniProtKB">
        <authorList>
            <consortium name="EnsemblPlants"/>
        </authorList>
    </citation>
    <scope>IDENTIFICATION</scope>
</reference>
<dbReference type="Proteomes" id="UP000032180">
    <property type="component" value="Chromosome 1"/>
</dbReference>
<name>A0A0D9V1W2_9ORYZ</name>
<accession>A0A0D9V1W2</accession>
<proteinExistence type="predicted"/>
<evidence type="ECO:0000256" key="1">
    <source>
        <dbReference type="SAM" id="MobiDB-lite"/>
    </source>
</evidence>
<dbReference type="HOGENOM" id="CLU_2725806_0_0_1"/>
<organism evidence="2 3">
    <name type="scientific">Leersia perrieri</name>
    <dbReference type="NCBI Taxonomy" id="77586"/>
    <lineage>
        <taxon>Eukaryota</taxon>
        <taxon>Viridiplantae</taxon>
        <taxon>Streptophyta</taxon>
        <taxon>Embryophyta</taxon>
        <taxon>Tracheophyta</taxon>
        <taxon>Spermatophyta</taxon>
        <taxon>Magnoliopsida</taxon>
        <taxon>Liliopsida</taxon>
        <taxon>Poales</taxon>
        <taxon>Poaceae</taxon>
        <taxon>BOP clade</taxon>
        <taxon>Oryzoideae</taxon>
        <taxon>Oryzeae</taxon>
        <taxon>Oryzinae</taxon>
        <taxon>Leersia</taxon>
    </lineage>
</organism>
<sequence>MALTASLVAASLSHGSFIHRAPSAAARRVQVLRMDVDRLGVNALQQLPTGPMDVDSLGATSMARPPRGPSSM</sequence>
<dbReference type="AlphaFoldDB" id="A0A0D9V1W2"/>
<keyword evidence="3" id="KW-1185">Reference proteome</keyword>